<feature type="transmembrane region" description="Helical" evidence="6">
    <location>
        <begin position="132"/>
        <end position="153"/>
    </location>
</feature>
<feature type="transmembrane region" description="Helical" evidence="6">
    <location>
        <begin position="78"/>
        <end position="96"/>
    </location>
</feature>
<evidence type="ECO:0000313" key="7">
    <source>
        <dbReference type="EMBL" id="CDQ09354.1"/>
    </source>
</evidence>
<dbReference type="Pfam" id="PF03073">
    <property type="entry name" value="TspO_MBR"/>
    <property type="match status" value="1"/>
</dbReference>
<accession>A0A060US11</accession>
<keyword evidence="3 6" id="KW-0812">Transmembrane</keyword>
<evidence type="ECO:0000313" key="8">
    <source>
        <dbReference type="EMBL" id="SMH65288.1"/>
    </source>
</evidence>
<evidence type="ECO:0000256" key="4">
    <source>
        <dbReference type="ARBA" id="ARBA00022989"/>
    </source>
</evidence>
<dbReference type="InterPro" id="IPR038330">
    <property type="entry name" value="TspO/MBR-related_sf"/>
</dbReference>
<evidence type="ECO:0000313" key="9">
    <source>
        <dbReference type="Proteomes" id="UP000193925"/>
    </source>
</evidence>
<feature type="transmembrane region" description="Helical" evidence="6">
    <location>
        <begin position="46"/>
        <end position="66"/>
    </location>
</feature>
<dbReference type="RefSeq" id="WP_051984712.1">
    <property type="nucleotide sequence ID" value="NZ_CCCS020000022.1"/>
</dbReference>
<dbReference type="EMBL" id="LT841305">
    <property type="protein sequence ID" value="SMH65288.1"/>
    <property type="molecule type" value="Genomic_DNA"/>
</dbReference>
<evidence type="ECO:0000256" key="2">
    <source>
        <dbReference type="ARBA" id="ARBA00007524"/>
    </source>
</evidence>
<keyword evidence="5 6" id="KW-0472">Membrane</keyword>
<comment type="subcellular location">
    <subcellularLocation>
        <location evidence="1">Membrane</location>
        <topology evidence="1">Multi-pass membrane protein</topology>
    </subcellularLocation>
</comment>
<dbReference type="GO" id="GO:0033013">
    <property type="term" value="P:tetrapyrrole metabolic process"/>
    <property type="evidence" value="ECO:0007669"/>
    <property type="project" value="UniProtKB-ARBA"/>
</dbReference>
<protein>
    <submittedName>
        <fullName evidence="7">TspO and MBR like protein</fullName>
    </submittedName>
</protein>
<dbReference type="PANTHER" id="PTHR10057">
    <property type="entry name" value="PERIPHERAL-TYPE BENZODIAZEPINE RECEPTOR"/>
    <property type="match status" value="1"/>
</dbReference>
<dbReference type="PIRSF" id="PIRSF005859">
    <property type="entry name" value="PBR"/>
    <property type="match status" value="1"/>
</dbReference>
<dbReference type="PANTHER" id="PTHR10057:SF0">
    <property type="entry name" value="TRANSLOCATOR PROTEIN"/>
    <property type="match status" value="1"/>
</dbReference>
<dbReference type="GO" id="GO:0016020">
    <property type="term" value="C:membrane"/>
    <property type="evidence" value="ECO:0007669"/>
    <property type="project" value="UniProtKB-SubCell"/>
</dbReference>
<proteinExistence type="inferred from homology"/>
<reference evidence="7" key="1">
    <citation type="submission" date="2014-03" db="EMBL/GenBank/DDBJ databases">
        <authorList>
            <person name="Genoscope - CEA"/>
        </authorList>
    </citation>
    <scope>NUCLEOTIDE SEQUENCE [LARGE SCALE GENOMIC DNA]</scope>
    <source>
        <strain evidence="7">CF27</strain>
    </source>
</reference>
<organism evidence="7">
    <name type="scientific">Acidithiobacillus ferrivorans</name>
    <dbReference type="NCBI Taxonomy" id="160808"/>
    <lineage>
        <taxon>Bacteria</taxon>
        <taxon>Pseudomonadati</taxon>
        <taxon>Pseudomonadota</taxon>
        <taxon>Acidithiobacillia</taxon>
        <taxon>Acidithiobacillales</taxon>
        <taxon>Acidithiobacillaceae</taxon>
        <taxon>Acidithiobacillus</taxon>
    </lineage>
</organism>
<evidence type="ECO:0000256" key="1">
    <source>
        <dbReference type="ARBA" id="ARBA00004141"/>
    </source>
</evidence>
<evidence type="ECO:0000256" key="3">
    <source>
        <dbReference type="ARBA" id="ARBA00022692"/>
    </source>
</evidence>
<dbReference type="EMBL" id="CCCS020000022">
    <property type="protein sequence ID" value="CDQ09354.1"/>
    <property type="molecule type" value="Genomic_DNA"/>
</dbReference>
<dbReference type="CDD" id="cd15904">
    <property type="entry name" value="TSPO_MBR"/>
    <property type="match status" value="1"/>
</dbReference>
<sequence length="159" mass="17747">MINHFAVVALSSLALTLAVATAGSLFRPDDWYERLRKPAGTPPPWVFPVVWTILYILMALAAALVFISPAAPLRTAALILYGTQLLANAAWSWLFFRLHKPLWALIDLLVLLGLILTAIGVFAAINKIAALLLVPYGLWLFVALYLNWATYWLNRKFVE</sequence>
<dbReference type="AlphaFoldDB" id="A0A060US11"/>
<name>A0A060US11_9PROT</name>
<evidence type="ECO:0000256" key="6">
    <source>
        <dbReference type="SAM" id="Phobius"/>
    </source>
</evidence>
<dbReference type="Proteomes" id="UP000193925">
    <property type="component" value="Chromosome AFERRI"/>
</dbReference>
<dbReference type="Gene3D" id="1.20.1260.100">
    <property type="entry name" value="TspO/MBR protein"/>
    <property type="match status" value="1"/>
</dbReference>
<feature type="transmembrane region" description="Helical" evidence="6">
    <location>
        <begin position="102"/>
        <end position="125"/>
    </location>
</feature>
<keyword evidence="9" id="KW-1185">Reference proteome</keyword>
<evidence type="ECO:0000256" key="5">
    <source>
        <dbReference type="ARBA" id="ARBA00023136"/>
    </source>
</evidence>
<comment type="similarity">
    <text evidence="2">Belongs to the TspO/BZRP family.</text>
</comment>
<dbReference type="InterPro" id="IPR004307">
    <property type="entry name" value="TspO_MBR"/>
</dbReference>
<dbReference type="FunFam" id="1.20.1260.100:FF:000001">
    <property type="entry name" value="translocator protein 2"/>
    <property type="match status" value="1"/>
</dbReference>
<keyword evidence="4 6" id="KW-1133">Transmembrane helix</keyword>
<gene>
    <name evidence="8" type="ORF">AFERRI_20069</name>
    <name evidence="7" type="ORF">AFERRI_290013</name>
</gene>
<reference evidence="7" key="2">
    <citation type="submission" date="2014-07" db="EMBL/GenBank/DDBJ databases">
        <title>Initial genome analysis of the psychrotolerant acidophile Acidithiobacillus ferrivorans CF27: insights into iron and sulfur oxidation pathways and into biofilm formation.</title>
        <authorList>
            <person name="Talla E."/>
            <person name="Hedrich S."/>
            <person name="Mangenot S."/>
            <person name="Ji B."/>
            <person name="Johnson D.B."/>
            <person name="Barbe V."/>
            <person name="Bonnefoy V."/>
        </authorList>
    </citation>
    <scope>NUCLEOTIDE SEQUENCE [LARGE SCALE GENOMIC DNA]</scope>
    <source>
        <strain evidence="7">CF27</strain>
    </source>
</reference>
<reference evidence="8 9" key="3">
    <citation type="submission" date="2017-03" db="EMBL/GenBank/DDBJ databases">
        <authorList>
            <person name="Regsiter A."/>
            <person name="William W."/>
        </authorList>
    </citation>
    <scope>NUCLEOTIDE SEQUENCE [LARGE SCALE GENOMIC DNA]</scope>
    <source>
        <strain evidence="8">PRJEB5721</strain>
    </source>
</reference>